<keyword evidence="2" id="KW-0547">Nucleotide-binding</keyword>
<evidence type="ECO:0000256" key="1">
    <source>
        <dbReference type="ARBA" id="ARBA00004112"/>
    </source>
</evidence>
<comment type="subcellular location">
    <subcellularLocation>
        <location evidence="1">Host cell membrane</location>
        <topology evidence="1">Lipid-anchor</topology>
        <orientation evidence="1">Cytoplasmic side</orientation>
    </subcellularLocation>
</comment>
<evidence type="ECO:0000256" key="2">
    <source>
        <dbReference type="ARBA" id="ARBA00022741"/>
    </source>
</evidence>
<keyword evidence="3" id="KW-0342">GTP-binding</keyword>
<sequence length="220" mass="25267">MYYYNKSSTDTTIKKPYKICIVGDSGNGKSSIINKFVYNEFSYNNSNTMGVDYKSKIIDVKGKKLKFGIWDTAGQERFRSIVPAFFKDAHGIILSYDMTNIQSFHNLESWIREIKNVVNIDDISLILIATKCDLQFKNVPFKDVAAFIEKYNLKHLETSARYGKNIDTLFNTFAEQIVEKCEINEKNNSNINTHINTNNKIGKPPIAKTNNGYIKNCCFY</sequence>
<dbReference type="EMBL" id="MF782455">
    <property type="protein sequence ID" value="ATZ80809.1"/>
    <property type="molecule type" value="Genomic_DNA"/>
</dbReference>
<dbReference type="InterPro" id="IPR027417">
    <property type="entry name" value="P-loop_NTPase"/>
</dbReference>
<evidence type="ECO:0000256" key="3">
    <source>
        <dbReference type="ARBA" id="ARBA00023134"/>
    </source>
</evidence>
<dbReference type="InterPro" id="IPR050227">
    <property type="entry name" value="Rab"/>
</dbReference>
<reference evidence="4" key="1">
    <citation type="journal article" date="2017" name="Elife">
        <title>The kinetoplastid-infecting Bodo saltans virus (BsV), a window into the most abundant giant viruses in the sea.</title>
        <authorList>
            <person name="Deeg C.M."/>
            <person name="Chow C.-E.T."/>
            <person name="Suttle C.A."/>
        </authorList>
    </citation>
    <scope>NUCLEOTIDE SEQUENCE</scope>
    <source>
        <strain evidence="4">NG1</strain>
    </source>
</reference>
<dbReference type="SMART" id="SM00176">
    <property type="entry name" value="RAN"/>
    <property type="match status" value="1"/>
</dbReference>
<dbReference type="CDD" id="cd00154">
    <property type="entry name" value="Rab"/>
    <property type="match status" value="1"/>
</dbReference>
<dbReference type="InterPro" id="IPR005225">
    <property type="entry name" value="Small_GTP-bd"/>
</dbReference>
<keyword evidence="5" id="KW-1185">Reference proteome</keyword>
<dbReference type="Gene3D" id="3.40.50.300">
    <property type="entry name" value="P-loop containing nucleotide triphosphate hydrolases"/>
    <property type="match status" value="1"/>
</dbReference>
<dbReference type="Pfam" id="PF00071">
    <property type="entry name" value="Ras"/>
    <property type="match status" value="1"/>
</dbReference>
<dbReference type="PROSITE" id="PS51419">
    <property type="entry name" value="RAB"/>
    <property type="match status" value="1"/>
</dbReference>
<gene>
    <name evidence="4" type="ORF">BMW23_0763</name>
</gene>
<dbReference type="GO" id="GO:0020002">
    <property type="term" value="C:host cell plasma membrane"/>
    <property type="evidence" value="ECO:0007669"/>
    <property type="project" value="UniProtKB-SubCell"/>
</dbReference>
<dbReference type="GO" id="GO:0005525">
    <property type="term" value="F:GTP binding"/>
    <property type="evidence" value="ECO:0007669"/>
    <property type="project" value="UniProtKB-KW"/>
</dbReference>
<evidence type="ECO:0000313" key="5">
    <source>
        <dbReference type="Proteomes" id="UP000240325"/>
    </source>
</evidence>
<dbReference type="SMART" id="SM00175">
    <property type="entry name" value="RAB"/>
    <property type="match status" value="1"/>
</dbReference>
<dbReference type="PROSITE" id="PS51421">
    <property type="entry name" value="RAS"/>
    <property type="match status" value="1"/>
</dbReference>
<dbReference type="GO" id="GO:0003924">
    <property type="term" value="F:GTPase activity"/>
    <property type="evidence" value="ECO:0007669"/>
    <property type="project" value="InterPro"/>
</dbReference>
<protein>
    <submittedName>
        <fullName evidence="4">Rab-like GTPase</fullName>
    </submittedName>
</protein>
<dbReference type="SMART" id="SM00174">
    <property type="entry name" value="RHO"/>
    <property type="match status" value="1"/>
</dbReference>
<accession>A0A2H4UVB9</accession>
<dbReference type="SUPFAM" id="SSF52540">
    <property type="entry name" value="P-loop containing nucleoside triphosphate hydrolases"/>
    <property type="match status" value="1"/>
</dbReference>
<dbReference type="InterPro" id="IPR001806">
    <property type="entry name" value="Small_GTPase"/>
</dbReference>
<name>A0A2H4UVB9_9VIRU</name>
<dbReference type="SMART" id="SM00173">
    <property type="entry name" value="RAS"/>
    <property type="match status" value="1"/>
</dbReference>
<proteinExistence type="predicted"/>
<dbReference type="FunFam" id="3.40.50.300:FF:001204">
    <property type="entry name" value="Small GTP-binding protein, putative"/>
    <property type="match status" value="1"/>
</dbReference>
<dbReference type="Proteomes" id="UP000240325">
    <property type="component" value="Segment"/>
</dbReference>
<dbReference type="PANTHER" id="PTHR47977">
    <property type="entry name" value="RAS-RELATED PROTEIN RAB"/>
    <property type="match status" value="1"/>
</dbReference>
<dbReference type="PRINTS" id="PR00449">
    <property type="entry name" value="RASTRNSFRMNG"/>
</dbReference>
<organism evidence="4">
    <name type="scientific">Bodo saltans virus</name>
    <dbReference type="NCBI Taxonomy" id="2024608"/>
    <lineage>
        <taxon>Viruses</taxon>
        <taxon>Varidnaviria</taxon>
        <taxon>Bamfordvirae</taxon>
        <taxon>Nucleocytoviricota</taxon>
        <taxon>Megaviricetes</taxon>
        <taxon>Imitervirales</taxon>
        <taxon>Mimiviridae</taxon>
        <taxon>Klosneuvirinae</taxon>
        <taxon>Theiavirus</taxon>
        <taxon>Theiavirus salishense</taxon>
    </lineage>
</organism>
<evidence type="ECO:0000313" key="4">
    <source>
        <dbReference type="EMBL" id="ATZ80809.1"/>
    </source>
</evidence>
<dbReference type="NCBIfam" id="TIGR00231">
    <property type="entry name" value="small_GTP"/>
    <property type="match status" value="1"/>
</dbReference>